<evidence type="ECO:0000256" key="1">
    <source>
        <dbReference type="SAM" id="Phobius"/>
    </source>
</evidence>
<keyword evidence="1" id="KW-1133">Transmembrane helix</keyword>
<evidence type="ECO:0000313" key="2">
    <source>
        <dbReference type="EMBL" id="PTX58476.1"/>
    </source>
</evidence>
<accession>A0A2T6BR01</accession>
<keyword evidence="3" id="KW-1185">Reference proteome</keyword>
<comment type="caution">
    <text evidence="2">The sequence shown here is derived from an EMBL/GenBank/DDBJ whole genome shotgun (WGS) entry which is preliminary data.</text>
</comment>
<organism evidence="2 3">
    <name type="scientific">Melghirimyces profundicolus</name>
    <dbReference type="NCBI Taxonomy" id="1242148"/>
    <lineage>
        <taxon>Bacteria</taxon>
        <taxon>Bacillati</taxon>
        <taxon>Bacillota</taxon>
        <taxon>Bacilli</taxon>
        <taxon>Bacillales</taxon>
        <taxon>Thermoactinomycetaceae</taxon>
        <taxon>Melghirimyces</taxon>
    </lineage>
</organism>
<dbReference type="Proteomes" id="UP000244240">
    <property type="component" value="Unassembled WGS sequence"/>
</dbReference>
<gene>
    <name evidence="2" type="ORF">C8P63_11663</name>
</gene>
<dbReference type="RefSeq" id="WP_108024461.1">
    <property type="nucleotide sequence ID" value="NZ_QBKR01000016.1"/>
</dbReference>
<keyword evidence="1" id="KW-0472">Membrane</keyword>
<feature type="transmembrane region" description="Helical" evidence="1">
    <location>
        <begin position="7"/>
        <end position="27"/>
    </location>
</feature>
<dbReference type="OrthoDB" id="9845115at2"/>
<dbReference type="EMBL" id="QBKR01000016">
    <property type="protein sequence ID" value="PTX58476.1"/>
    <property type="molecule type" value="Genomic_DNA"/>
</dbReference>
<feature type="transmembrane region" description="Helical" evidence="1">
    <location>
        <begin position="72"/>
        <end position="102"/>
    </location>
</feature>
<name>A0A2T6BR01_9BACL</name>
<sequence length="110" mass="12473">MDRHGNLLHIFTAFGVALSILVLFWLTSRNSPAQALPDLYRFLLWSAVTGNIVLLTGICFRKRWALYGYFSLVLLLIPNAVIVVGPSVLAALAGPLFLWLLVRNRWHQFH</sequence>
<proteinExistence type="predicted"/>
<keyword evidence="1" id="KW-0812">Transmembrane</keyword>
<protein>
    <submittedName>
        <fullName evidence="2">Uncharacterized protein</fullName>
    </submittedName>
</protein>
<dbReference type="AlphaFoldDB" id="A0A2T6BR01"/>
<reference evidence="2 3" key="1">
    <citation type="submission" date="2018-04" db="EMBL/GenBank/DDBJ databases">
        <title>Genomic Encyclopedia of Archaeal and Bacterial Type Strains, Phase II (KMG-II): from individual species to whole genera.</title>
        <authorList>
            <person name="Goeker M."/>
        </authorList>
    </citation>
    <scope>NUCLEOTIDE SEQUENCE [LARGE SCALE GENOMIC DNA]</scope>
    <source>
        <strain evidence="2 3">DSM 45787</strain>
    </source>
</reference>
<feature type="transmembrane region" description="Helical" evidence="1">
    <location>
        <begin position="39"/>
        <end position="60"/>
    </location>
</feature>
<evidence type="ECO:0000313" key="3">
    <source>
        <dbReference type="Proteomes" id="UP000244240"/>
    </source>
</evidence>